<gene>
    <name evidence="2" type="ORF">BKM31_30285</name>
</gene>
<dbReference type="Proteomes" id="UP000190797">
    <property type="component" value="Chromosome"/>
</dbReference>
<evidence type="ECO:0000313" key="2">
    <source>
        <dbReference type="EMBL" id="AQZ65163.1"/>
    </source>
</evidence>
<dbReference type="KEGG" id="noa:BKM31_30285"/>
<sequence>MPVGLIGLCPGFWPKVSWLRSSSHSLKARSACGMVSAALVAEGVGVAEDGAGDGAAGVRVGGAAGQAGSPGTVPQPETPMTAASTPAAISKAPRIGSRTPVITEKNISDS</sequence>
<reference evidence="3" key="1">
    <citation type="journal article" date="2017" name="Med. Chem. Commun.">
        <title>Nonomuraea sp. ATCC 55076 harbours the largest actinomycete chromosome to date and the kistamicin biosynthetic gene cluster.</title>
        <authorList>
            <person name="Nazari B."/>
            <person name="Forneris C.C."/>
            <person name="Gibson M.I."/>
            <person name="Moon K."/>
            <person name="Schramma K.R."/>
            <person name="Seyedsayamdost M.R."/>
        </authorList>
    </citation>
    <scope>NUCLEOTIDE SEQUENCE [LARGE SCALE GENOMIC DNA]</scope>
    <source>
        <strain evidence="3">ATCC 55076</strain>
    </source>
</reference>
<evidence type="ECO:0000313" key="3">
    <source>
        <dbReference type="Proteomes" id="UP000190797"/>
    </source>
</evidence>
<evidence type="ECO:0000256" key="1">
    <source>
        <dbReference type="SAM" id="MobiDB-lite"/>
    </source>
</evidence>
<keyword evidence="3" id="KW-1185">Reference proteome</keyword>
<name>A0A1V0A4N7_9ACTN</name>
<feature type="region of interest" description="Disordered" evidence="1">
    <location>
        <begin position="62"/>
        <end position="110"/>
    </location>
</feature>
<organism evidence="2 3">
    <name type="scientific">[Actinomadura] parvosata subsp. kistnae</name>
    <dbReference type="NCBI Taxonomy" id="1909395"/>
    <lineage>
        <taxon>Bacteria</taxon>
        <taxon>Bacillati</taxon>
        <taxon>Actinomycetota</taxon>
        <taxon>Actinomycetes</taxon>
        <taxon>Streptosporangiales</taxon>
        <taxon>Streptosporangiaceae</taxon>
        <taxon>Nonomuraea</taxon>
    </lineage>
</organism>
<protein>
    <submittedName>
        <fullName evidence="2">Uncharacterized protein</fullName>
    </submittedName>
</protein>
<proteinExistence type="predicted"/>
<dbReference type="AlphaFoldDB" id="A0A1V0A4N7"/>
<accession>A0A1V0A4N7</accession>
<dbReference type="EMBL" id="CP017717">
    <property type="protein sequence ID" value="AQZ65163.1"/>
    <property type="molecule type" value="Genomic_DNA"/>
</dbReference>